<organism evidence="2 3">
    <name type="scientific">Protopolystoma xenopodis</name>
    <dbReference type="NCBI Taxonomy" id="117903"/>
    <lineage>
        <taxon>Eukaryota</taxon>
        <taxon>Metazoa</taxon>
        <taxon>Spiralia</taxon>
        <taxon>Lophotrochozoa</taxon>
        <taxon>Platyhelminthes</taxon>
        <taxon>Monogenea</taxon>
        <taxon>Polyopisthocotylea</taxon>
        <taxon>Polystomatidea</taxon>
        <taxon>Polystomatidae</taxon>
        <taxon>Protopolystoma</taxon>
    </lineage>
</organism>
<comment type="caution">
    <text evidence="2">The sequence shown here is derived from an EMBL/GenBank/DDBJ whole genome shotgun (WGS) entry which is preliminary data.</text>
</comment>
<proteinExistence type="predicted"/>
<evidence type="ECO:0000313" key="3">
    <source>
        <dbReference type="Proteomes" id="UP000784294"/>
    </source>
</evidence>
<reference evidence="2" key="1">
    <citation type="submission" date="2018-11" db="EMBL/GenBank/DDBJ databases">
        <authorList>
            <consortium name="Pathogen Informatics"/>
        </authorList>
    </citation>
    <scope>NUCLEOTIDE SEQUENCE</scope>
</reference>
<dbReference type="EMBL" id="CAAALY010098004">
    <property type="protein sequence ID" value="VEL28815.1"/>
    <property type="molecule type" value="Genomic_DNA"/>
</dbReference>
<name>A0A448X5T0_9PLAT</name>
<feature type="region of interest" description="Disordered" evidence="1">
    <location>
        <begin position="59"/>
        <end position="96"/>
    </location>
</feature>
<evidence type="ECO:0000256" key="1">
    <source>
        <dbReference type="SAM" id="MobiDB-lite"/>
    </source>
</evidence>
<evidence type="ECO:0000313" key="2">
    <source>
        <dbReference type="EMBL" id="VEL28815.1"/>
    </source>
</evidence>
<feature type="compositionally biased region" description="Polar residues" evidence="1">
    <location>
        <begin position="154"/>
        <end position="168"/>
    </location>
</feature>
<dbReference type="Proteomes" id="UP000784294">
    <property type="component" value="Unassembled WGS sequence"/>
</dbReference>
<feature type="compositionally biased region" description="Low complexity" evidence="1">
    <location>
        <begin position="59"/>
        <end position="72"/>
    </location>
</feature>
<feature type="non-terminal residue" evidence="2">
    <location>
        <position position="1"/>
    </location>
</feature>
<protein>
    <submittedName>
        <fullName evidence="2">Uncharacterized protein</fullName>
    </submittedName>
</protein>
<accession>A0A448X5T0</accession>
<feature type="compositionally biased region" description="Polar residues" evidence="1">
    <location>
        <begin position="81"/>
        <end position="91"/>
    </location>
</feature>
<keyword evidence="3" id="KW-1185">Reference proteome</keyword>
<sequence>MGNCKPIIPSGEITGDHLDSLSPTDTSATIRNKAQSRAGLQIASPQTLSLRNTLNTGLPASKLSLSSSTFSDGSEKKTPEVSDTSADTIVSDQVEKDKQSSADVLLDCLLPSSILLPTSPSSMDYGTALAKNTDSVSNIYNFPAAGATDEPQDDSNPPNDSIESVSHP</sequence>
<dbReference type="AlphaFoldDB" id="A0A448X5T0"/>
<feature type="region of interest" description="Disordered" evidence="1">
    <location>
        <begin position="1"/>
        <end position="25"/>
    </location>
</feature>
<gene>
    <name evidence="2" type="ORF">PXEA_LOCUS22255</name>
</gene>
<feature type="region of interest" description="Disordered" evidence="1">
    <location>
        <begin position="141"/>
        <end position="168"/>
    </location>
</feature>